<feature type="region of interest" description="Disordered" evidence="1">
    <location>
        <begin position="104"/>
        <end position="131"/>
    </location>
</feature>
<protein>
    <submittedName>
        <fullName evidence="2">Uncharacterized protein</fullName>
    </submittedName>
</protein>
<proteinExistence type="predicted"/>
<comment type="caution">
    <text evidence="2">The sequence shown here is derived from an EMBL/GenBank/DDBJ whole genome shotgun (WGS) entry which is preliminary data.</text>
</comment>
<organism evidence="2 3">
    <name type="scientific">Hermanssonia centrifuga</name>
    <dbReference type="NCBI Taxonomy" id="98765"/>
    <lineage>
        <taxon>Eukaryota</taxon>
        <taxon>Fungi</taxon>
        <taxon>Dikarya</taxon>
        <taxon>Basidiomycota</taxon>
        <taxon>Agaricomycotina</taxon>
        <taxon>Agaricomycetes</taxon>
        <taxon>Polyporales</taxon>
        <taxon>Meruliaceae</taxon>
        <taxon>Hermanssonia</taxon>
    </lineage>
</organism>
<evidence type="ECO:0000256" key="1">
    <source>
        <dbReference type="SAM" id="MobiDB-lite"/>
    </source>
</evidence>
<keyword evidence="3" id="KW-1185">Reference proteome</keyword>
<reference evidence="2 3" key="1">
    <citation type="submission" date="2018-02" db="EMBL/GenBank/DDBJ databases">
        <title>Genome sequence of the basidiomycete white-rot fungus Phlebia centrifuga.</title>
        <authorList>
            <person name="Granchi Z."/>
            <person name="Peng M."/>
            <person name="de Vries R.P."/>
            <person name="Hilden K."/>
            <person name="Makela M.R."/>
            <person name="Grigoriev I."/>
            <person name="Riley R."/>
        </authorList>
    </citation>
    <scope>NUCLEOTIDE SEQUENCE [LARGE SCALE GENOMIC DNA]</scope>
    <source>
        <strain evidence="2 3">FBCC195</strain>
    </source>
</reference>
<dbReference type="EMBL" id="MLYV02001084">
    <property type="protein sequence ID" value="PSR73332.1"/>
    <property type="molecule type" value="Genomic_DNA"/>
</dbReference>
<gene>
    <name evidence="2" type="ORF">PHLCEN_2v10823</name>
</gene>
<sequence>MSLFSHYHCTISPLMRGPCSQLWTRAAYASILRRMAQQNRSMYIKYFPPVSPEKYDAFVQDLEEQFETRLAHRRQYVSSGAKPHIGLLPHTENALGAPPHIILVEPSESDSTGDPLHTTASGIKPTTKEMP</sequence>
<dbReference type="Proteomes" id="UP000186601">
    <property type="component" value="Unassembled WGS sequence"/>
</dbReference>
<evidence type="ECO:0000313" key="3">
    <source>
        <dbReference type="Proteomes" id="UP000186601"/>
    </source>
</evidence>
<accession>A0A2R6NLY3</accession>
<evidence type="ECO:0000313" key="2">
    <source>
        <dbReference type="EMBL" id="PSR73332.1"/>
    </source>
</evidence>
<name>A0A2R6NLY3_9APHY</name>
<dbReference type="AlphaFoldDB" id="A0A2R6NLY3"/>